<dbReference type="AlphaFoldDB" id="A0A9P1MW99"/>
<dbReference type="EMBL" id="CANHGI010000002">
    <property type="protein sequence ID" value="CAI5441218.1"/>
    <property type="molecule type" value="Genomic_DNA"/>
</dbReference>
<reference evidence="3" key="1">
    <citation type="submission" date="2022-11" db="EMBL/GenBank/DDBJ databases">
        <authorList>
            <person name="Kikuchi T."/>
        </authorList>
    </citation>
    <scope>NUCLEOTIDE SEQUENCE</scope>
    <source>
        <strain evidence="3">PS1010</strain>
    </source>
</reference>
<accession>A0A9P1MW99</accession>
<feature type="compositionally biased region" description="Basic and acidic residues" evidence="1">
    <location>
        <begin position="28"/>
        <end position="40"/>
    </location>
</feature>
<dbReference type="GO" id="GO:0045292">
    <property type="term" value="P:mRNA cis splicing, via spliceosome"/>
    <property type="evidence" value="ECO:0007669"/>
    <property type="project" value="TreeGrafter"/>
</dbReference>
<feature type="region of interest" description="Disordered" evidence="1">
    <location>
        <begin position="1"/>
        <end position="91"/>
    </location>
</feature>
<dbReference type="GO" id="GO:0005737">
    <property type="term" value="C:cytoplasm"/>
    <property type="evidence" value="ECO:0007669"/>
    <property type="project" value="TreeGrafter"/>
</dbReference>
<name>A0A9P1MW99_9PELO</name>
<feature type="compositionally biased region" description="Basic and acidic residues" evidence="1">
    <location>
        <begin position="73"/>
        <end position="82"/>
    </location>
</feature>
<sequence length="277" mass="32729">MGKSRKRSRSRERKRRHSSSSESSSQDEGDRQLEERLKEERKRKKEQKKLDKERMKQNETAEEKRQRRMEKRKLKEEKRKDTGSTSAIPAELAYTNLNNPFNDTKLTDTFVWGKKLESEGKSNLSMKQIQKETHKRVQKNLHEAAEFKKVRDAKMAAKEDMEMMKRDADLKTYGGGGGGDSKERQFTLDLVKERTRIRIEQGRAKAIDLLTRYSRYNDPTNSEKDAEFELEDPILYIKSNCKTIDDLEDLLEDIKTYRELESNFETDIFWNDIQTIC</sequence>
<comment type="caution">
    <text evidence="3">The sequence shown here is derived from an EMBL/GenBank/DDBJ whole genome shotgun (WGS) entry which is preliminary data.</text>
</comment>
<dbReference type="Pfam" id="PF10312">
    <property type="entry name" value="Cactin_mid"/>
    <property type="match status" value="1"/>
</dbReference>
<dbReference type="GO" id="GO:0005681">
    <property type="term" value="C:spliceosomal complex"/>
    <property type="evidence" value="ECO:0007669"/>
    <property type="project" value="TreeGrafter"/>
</dbReference>
<evidence type="ECO:0000313" key="3">
    <source>
        <dbReference type="EMBL" id="CAI5441218.1"/>
    </source>
</evidence>
<evidence type="ECO:0000256" key="1">
    <source>
        <dbReference type="SAM" id="MobiDB-lite"/>
    </source>
</evidence>
<dbReference type="PANTHER" id="PTHR21737">
    <property type="entry name" value="POLYGLUTAMINE BINDING PROTEIN 1/MARVEL MEMBRANE-ASSOCIATING DOMAIN CONTAINING 3"/>
    <property type="match status" value="1"/>
</dbReference>
<dbReference type="PANTHER" id="PTHR21737:SF4">
    <property type="entry name" value="SPLICING FACTOR CACTIN"/>
    <property type="match status" value="1"/>
</dbReference>
<evidence type="ECO:0000313" key="4">
    <source>
        <dbReference type="Proteomes" id="UP001152747"/>
    </source>
</evidence>
<feature type="compositionally biased region" description="Basic residues" evidence="1">
    <location>
        <begin position="1"/>
        <end position="18"/>
    </location>
</feature>
<dbReference type="OrthoDB" id="265955at2759"/>
<dbReference type="InterPro" id="IPR018816">
    <property type="entry name" value="Cactin_central"/>
</dbReference>
<keyword evidence="4" id="KW-1185">Reference proteome</keyword>
<dbReference type="Proteomes" id="UP001152747">
    <property type="component" value="Unassembled WGS sequence"/>
</dbReference>
<protein>
    <recommendedName>
        <fullName evidence="2">Splicing factor cactin central domain-containing protein</fullName>
    </recommendedName>
</protein>
<gene>
    <name evidence="3" type="ORF">CAMP_LOCUS3855</name>
</gene>
<organism evidence="3 4">
    <name type="scientific">Caenorhabditis angaria</name>
    <dbReference type="NCBI Taxonomy" id="860376"/>
    <lineage>
        <taxon>Eukaryota</taxon>
        <taxon>Metazoa</taxon>
        <taxon>Ecdysozoa</taxon>
        <taxon>Nematoda</taxon>
        <taxon>Chromadorea</taxon>
        <taxon>Rhabditida</taxon>
        <taxon>Rhabditina</taxon>
        <taxon>Rhabditomorpha</taxon>
        <taxon>Rhabditoidea</taxon>
        <taxon>Rhabditidae</taxon>
        <taxon>Peloderinae</taxon>
        <taxon>Caenorhabditis</taxon>
    </lineage>
</organism>
<evidence type="ECO:0000259" key="2">
    <source>
        <dbReference type="Pfam" id="PF10312"/>
    </source>
</evidence>
<feature type="domain" description="Splicing factor cactin central" evidence="2">
    <location>
        <begin position="181"/>
        <end position="277"/>
    </location>
</feature>
<proteinExistence type="predicted"/>
<feature type="compositionally biased region" description="Basic and acidic residues" evidence="1">
    <location>
        <begin position="48"/>
        <end position="65"/>
    </location>
</feature>